<evidence type="ECO:0000256" key="1">
    <source>
        <dbReference type="ARBA" id="ARBA00022679"/>
    </source>
</evidence>
<dbReference type="RefSeq" id="WP_372125156.1">
    <property type="nucleotide sequence ID" value="NZ_JBFSSG010000051.1"/>
</dbReference>
<comment type="caution">
    <text evidence="4">The sequence shown here is derived from an EMBL/GenBank/DDBJ whole genome shotgun (WGS) entry which is preliminary data.</text>
</comment>
<evidence type="ECO:0000259" key="3">
    <source>
        <dbReference type="PROSITE" id="PS51186"/>
    </source>
</evidence>
<dbReference type="PANTHER" id="PTHR43072:SF23">
    <property type="entry name" value="UPF0039 PROTEIN C11D3.02C"/>
    <property type="match status" value="1"/>
</dbReference>
<protein>
    <submittedName>
        <fullName evidence="4">N-acetyltransferase family protein</fullName>
    </submittedName>
</protein>
<evidence type="ECO:0000256" key="2">
    <source>
        <dbReference type="ARBA" id="ARBA00023315"/>
    </source>
</evidence>
<name>A0ABV4N118_9VIBR</name>
<proteinExistence type="predicted"/>
<feature type="domain" description="N-acetyltransferase" evidence="3">
    <location>
        <begin position="1"/>
        <end position="164"/>
    </location>
</feature>
<dbReference type="InterPro" id="IPR000182">
    <property type="entry name" value="GNAT_dom"/>
</dbReference>
<organism evidence="4 5">
    <name type="scientific">Vibrio pomeroyi</name>
    <dbReference type="NCBI Taxonomy" id="198832"/>
    <lineage>
        <taxon>Bacteria</taxon>
        <taxon>Pseudomonadati</taxon>
        <taxon>Pseudomonadota</taxon>
        <taxon>Gammaproteobacteria</taxon>
        <taxon>Vibrionales</taxon>
        <taxon>Vibrionaceae</taxon>
        <taxon>Vibrio</taxon>
    </lineage>
</organism>
<dbReference type="SUPFAM" id="SSF55729">
    <property type="entry name" value="Acyl-CoA N-acyltransferases (Nat)"/>
    <property type="match status" value="1"/>
</dbReference>
<keyword evidence="1" id="KW-0808">Transferase</keyword>
<gene>
    <name evidence="4" type="ORF">AB6D66_18460</name>
</gene>
<dbReference type="InterPro" id="IPR016181">
    <property type="entry name" value="Acyl_CoA_acyltransferase"/>
</dbReference>
<evidence type="ECO:0000313" key="5">
    <source>
        <dbReference type="Proteomes" id="UP001570071"/>
    </source>
</evidence>
<dbReference type="Pfam" id="PF13420">
    <property type="entry name" value="Acetyltransf_4"/>
    <property type="match status" value="1"/>
</dbReference>
<dbReference type="Gene3D" id="3.40.630.30">
    <property type="match status" value="1"/>
</dbReference>
<keyword evidence="2" id="KW-0012">Acyltransferase</keyword>
<reference evidence="4 5" key="1">
    <citation type="journal article" date="2024" name="ISME J.">
        <title>Tailless and filamentous prophages are predominant in marine Vibrio.</title>
        <authorList>
            <person name="Steensen K."/>
            <person name="Seneca J."/>
            <person name="Bartlau N."/>
            <person name="Yu X.A."/>
            <person name="Hussain F.A."/>
            <person name="Polz M.F."/>
        </authorList>
    </citation>
    <scope>NUCLEOTIDE SEQUENCE [LARGE SCALE GENOMIC DNA]</scope>
    <source>
        <strain evidence="4 5">10N.239.312.F12</strain>
    </source>
</reference>
<dbReference type="PANTHER" id="PTHR43072">
    <property type="entry name" value="N-ACETYLTRANSFERASE"/>
    <property type="match status" value="1"/>
</dbReference>
<evidence type="ECO:0000313" key="4">
    <source>
        <dbReference type="EMBL" id="MEZ8723062.1"/>
    </source>
</evidence>
<sequence>MDIKIGTLSDVEGITDIFNFYIEHTNARFEEEKFTLENRQQWFSQFSSNSKYQLYVATENDSLLGFACSQQYRATSAFEDTAEVTIYLTEDAKGKGIGSKLYSQLFASIIDFGIHRVLSSVALPNEASIALHKHFGFREVGVFNEYAKKNGQYISSMWLEKALDADMSLKSS</sequence>
<accession>A0ABV4N118</accession>
<dbReference type="PROSITE" id="PS51186">
    <property type="entry name" value="GNAT"/>
    <property type="match status" value="1"/>
</dbReference>
<dbReference type="Proteomes" id="UP001570071">
    <property type="component" value="Unassembled WGS sequence"/>
</dbReference>
<dbReference type="EMBL" id="JBFSSG010000051">
    <property type="protein sequence ID" value="MEZ8723062.1"/>
    <property type="molecule type" value="Genomic_DNA"/>
</dbReference>
<keyword evidence="5" id="KW-1185">Reference proteome</keyword>
<dbReference type="CDD" id="cd04301">
    <property type="entry name" value="NAT_SF"/>
    <property type="match status" value="1"/>
</dbReference>